<evidence type="ECO:0000259" key="3">
    <source>
        <dbReference type="PROSITE" id="PS50879"/>
    </source>
</evidence>
<dbReference type="Gene3D" id="3.60.10.10">
    <property type="entry name" value="Endonuclease/exonuclease/phosphatase"/>
    <property type="match status" value="1"/>
</dbReference>
<gene>
    <name evidence="4" type="ORF">HNY73_002400</name>
</gene>
<dbReference type="GO" id="GO:0004523">
    <property type="term" value="F:RNA-DNA hybrid ribonuclease activity"/>
    <property type="evidence" value="ECO:0007669"/>
    <property type="project" value="InterPro"/>
</dbReference>
<dbReference type="Pfam" id="PF14529">
    <property type="entry name" value="Exo_endo_phos_2"/>
    <property type="match status" value="1"/>
</dbReference>
<evidence type="ECO:0000256" key="1">
    <source>
        <dbReference type="SAM" id="MobiDB-lite"/>
    </source>
</evidence>
<dbReference type="Proteomes" id="UP000807504">
    <property type="component" value="Unassembled WGS sequence"/>
</dbReference>
<feature type="compositionally biased region" description="Basic residues" evidence="1">
    <location>
        <begin position="70"/>
        <end position="80"/>
    </location>
</feature>
<dbReference type="PROSITE" id="PS50879">
    <property type="entry name" value="RNASE_H_1"/>
    <property type="match status" value="1"/>
</dbReference>
<dbReference type="SUPFAM" id="SSF53098">
    <property type="entry name" value="Ribonuclease H-like"/>
    <property type="match status" value="1"/>
</dbReference>
<feature type="region of interest" description="Disordered" evidence="1">
    <location>
        <begin position="1"/>
        <end position="81"/>
    </location>
</feature>
<evidence type="ECO:0000313" key="4">
    <source>
        <dbReference type="EMBL" id="KAF8794417.1"/>
    </source>
</evidence>
<protein>
    <submittedName>
        <fullName evidence="4">Putative 115 kDa protein in type-1 like protein</fullName>
    </submittedName>
</protein>
<organism evidence="4 5">
    <name type="scientific">Argiope bruennichi</name>
    <name type="common">Wasp spider</name>
    <name type="synonym">Aranea bruennichi</name>
    <dbReference type="NCBI Taxonomy" id="94029"/>
    <lineage>
        <taxon>Eukaryota</taxon>
        <taxon>Metazoa</taxon>
        <taxon>Ecdysozoa</taxon>
        <taxon>Arthropoda</taxon>
        <taxon>Chelicerata</taxon>
        <taxon>Arachnida</taxon>
        <taxon>Araneae</taxon>
        <taxon>Araneomorphae</taxon>
        <taxon>Entelegynae</taxon>
        <taxon>Araneoidea</taxon>
        <taxon>Araneidae</taxon>
        <taxon>Argiope</taxon>
    </lineage>
</organism>
<dbReference type="SUPFAM" id="SSF56219">
    <property type="entry name" value="DNase I-like"/>
    <property type="match status" value="1"/>
</dbReference>
<reference evidence="4" key="2">
    <citation type="submission" date="2020-06" db="EMBL/GenBank/DDBJ databases">
        <authorList>
            <person name="Sheffer M."/>
        </authorList>
    </citation>
    <scope>NUCLEOTIDE SEQUENCE</scope>
</reference>
<dbReference type="Pfam" id="PF00078">
    <property type="entry name" value="RVT_1"/>
    <property type="match status" value="1"/>
</dbReference>
<dbReference type="CDD" id="cd09276">
    <property type="entry name" value="Rnase_HI_RT_non_LTR"/>
    <property type="match status" value="1"/>
</dbReference>
<dbReference type="PROSITE" id="PS50878">
    <property type="entry name" value="RT_POL"/>
    <property type="match status" value="1"/>
</dbReference>
<dbReference type="Gene3D" id="3.30.420.10">
    <property type="entry name" value="Ribonuclease H-like superfamily/Ribonuclease H"/>
    <property type="match status" value="1"/>
</dbReference>
<dbReference type="EMBL" id="JABXBU010000002">
    <property type="protein sequence ID" value="KAF8794417.1"/>
    <property type="molecule type" value="Genomic_DNA"/>
</dbReference>
<reference evidence="4" key="1">
    <citation type="journal article" date="2020" name="bioRxiv">
        <title>Chromosome-level reference genome of the European wasp spider Argiope bruennichi: a resource for studies on range expansion and evolutionary adaptation.</title>
        <authorList>
            <person name="Sheffer M.M."/>
            <person name="Hoppe A."/>
            <person name="Krehenwinkel H."/>
            <person name="Uhl G."/>
            <person name="Kuss A.W."/>
            <person name="Jensen L."/>
            <person name="Jensen C."/>
            <person name="Gillespie R.G."/>
            <person name="Hoff K.J."/>
            <person name="Prost S."/>
        </authorList>
    </citation>
    <scope>NUCLEOTIDE SEQUENCE</scope>
</reference>
<dbReference type="InterPro" id="IPR012337">
    <property type="entry name" value="RNaseH-like_sf"/>
</dbReference>
<feature type="compositionally biased region" description="Basic and acidic residues" evidence="1">
    <location>
        <begin position="183"/>
        <end position="194"/>
    </location>
</feature>
<dbReference type="PANTHER" id="PTHR19446">
    <property type="entry name" value="REVERSE TRANSCRIPTASES"/>
    <property type="match status" value="1"/>
</dbReference>
<dbReference type="SUPFAM" id="SSF56672">
    <property type="entry name" value="DNA/RNA polymerases"/>
    <property type="match status" value="1"/>
</dbReference>
<feature type="domain" description="Reverse transcriptase" evidence="2">
    <location>
        <begin position="903"/>
        <end position="1176"/>
    </location>
</feature>
<dbReference type="GO" id="GO:0071897">
    <property type="term" value="P:DNA biosynthetic process"/>
    <property type="evidence" value="ECO:0007669"/>
    <property type="project" value="UniProtKB-ARBA"/>
</dbReference>
<dbReference type="GO" id="GO:0003676">
    <property type="term" value="F:nucleic acid binding"/>
    <property type="evidence" value="ECO:0007669"/>
    <property type="project" value="InterPro"/>
</dbReference>
<dbReference type="InterPro" id="IPR002156">
    <property type="entry name" value="RNaseH_domain"/>
</dbReference>
<proteinExistence type="predicted"/>
<feature type="domain" description="RNase H type-1" evidence="3">
    <location>
        <begin position="1336"/>
        <end position="1468"/>
    </location>
</feature>
<comment type="caution">
    <text evidence="4">The sequence shown here is derived from an EMBL/GenBank/DDBJ whole genome shotgun (WGS) entry which is preliminary data.</text>
</comment>
<dbReference type="InterPro" id="IPR036691">
    <property type="entry name" value="Endo/exonu/phosph_ase_sf"/>
</dbReference>
<name>A0A8T0FTE1_ARGBR</name>
<feature type="compositionally biased region" description="Basic and acidic residues" evidence="1">
    <location>
        <begin position="57"/>
        <end position="69"/>
    </location>
</feature>
<dbReference type="Pfam" id="PF00075">
    <property type="entry name" value="RNase_H"/>
    <property type="match status" value="1"/>
</dbReference>
<dbReference type="InterPro" id="IPR000477">
    <property type="entry name" value="RT_dom"/>
</dbReference>
<dbReference type="InterPro" id="IPR043502">
    <property type="entry name" value="DNA/RNA_pol_sf"/>
</dbReference>
<feature type="compositionally biased region" description="Basic and acidic residues" evidence="1">
    <location>
        <begin position="1"/>
        <end position="11"/>
    </location>
</feature>
<evidence type="ECO:0000313" key="5">
    <source>
        <dbReference type="Proteomes" id="UP000807504"/>
    </source>
</evidence>
<feature type="region of interest" description="Disordered" evidence="1">
    <location>
        <begin position="142"/>
        <end position="212"/>
    </location>
</feature>
<dbReference type="CDD" id="cd01650">
    <property type="entry name" value="RT_nLTR_like"/>
    <property type="match status" value="1"/>
</dbReference>
<dbReference type="GO" id="GO:0042575">
    <property type="term" value="C:DNA polymerase complex"/>
    <property type="evidence" value="ECO:0007669"/>
    <property type="project" value="UniProtKB-ARBA"/>
</dbReference>
<sequence length="1626" mass="184395">MVTSEENKTVRSEQNPVTLSDVSLDSSDIRQLDANNDPQHESHDSEITVVAAPTSKPDNESTPKLADKVGRKKRAARRTAKGSDIGKLLNRATRYITGLKISRQAADRLVNFIVKAYEIRPNLPRMDQSIQTDLPPPLVESVESGCQTEVEVVEDRPPPKKSPKPSFAEMASKGGGSKKVKEKGKEGSRSDNRPKTPRGQKQGVTVIHPKDDTSFTDSLQVRRHLEKNISLGKIGVTLVASRPVRNKGVLLVTQTLSMKEKLDEALRSCPEVEQKVNISDPKGRDPHIIVHNFERTDEDRDKQEHRILKRLRKSNALPEGEMRVKFRLRGRGNSESWVIAVTPEIFQATRTKTRLNCGFSSHPIQEFLQPTRCFRCFRFGHIKAVCQNAEERCPRCTGSHAKKECKRDTPKCPNCSENNKKYKSDRATTNHSALDRRCSTYLREVERLRRGPYDIYVIQEPYTIRGSLAALPMGWRAIHEAGGSTAIIIKNNNLDVKMLVKTRFITAAEISDGNQSVTVVSVYFPPSSEKEELVAQLLATLDMLKSSRVIIGGDINMRHPLWGPVINDHRSADEGLPFVDFLTTTGLNIWNKPDSPPTFETVNGRSWIDITVASDVFDYAAPSWQVITSTLSDHNYITFDLGPACTVERAPMFRLNKFRLIKMASKLASLLPALLDQLRRAESPEELDRFVLGLTVTIQNVSTTYLKHVTTRPKTVPWWDAELEVLRNKTVALKRRYHRTLSPGDKITRQIIYKKSRSKFRRLLSIKRDNSWTEFCKEVSSINTFALPYKLAANKVIRPLVIGSIQKGGRHCNTLRESVEHIVNILFPEDEILDETPEQSARRVYVEKYRTTKNDPNFKVSEVRQALKKTRKRRAPGFDGIPYEVLVAINNKSPLLLVSLFNRCMDMGHFPRPWRKAKLVLLNKPGKDTSDPRSYRPICLLSTMSKVLDKLVSQRILHHYYTNNLLNPLQHGFRAEKSCETAGFALKTVVLEKVQENQGVCMISLDVAGAFDNISWESILYQLTQADCPMNIFRLVRSYLSDRWVLFQSVATNIEHQVKRGCPQGSCSGPLLWNIVADSLFKERFPKNTYVQAYADDLVLVVWGTNRSQIETQGNQAMNILENWGKLNKLNFSAQKTLMLPITFRRKLSLADPPDIRIYGQRVLAVPEISYLGVKWDGGLTFHSHFKSRKTEMDSFTYKISCIAGKWFSRQPQLLKKMYKGAMEPKLLYGHGAWGHRLKLKSFCTFLNTVQRRPLLAIARAYRTVSTDALQVLTGLPPLDLKAIEMYSRFLILRANQSVTVHSQEFDPGDYVSYESPYETHPAFNEGISFDLLEPTGNGLEIFSDGSGLNDRIGSAMVVLYFGQQIHSERRRMSDHCTVYQAELIGLKLALEFCLTLTTTRVVNIYSDSRSSLQSLADPSNTHPLVVEVRKLCRKAKAERRVQLHWVKAHVGYFGNELADAEAKAASELENVDIEYQMSHKSLKTELNVLTVQAWQDRWDLSEKGRTTSLFLPLVNTRRHLWGDVVELLSGHGRFPAYLYRFGIVDDDLCSCGEVGDGDHYLLRCPLTSSLRARLRFVPRLDIDNGLVYDINLDYDDDWNGNGFDMDNGISSSSGLKTDVGLDRIW</sequence>
<accession>A0A8T0FTE1</accession>
<dbReference type="InterPro" id="IPR005135">
    <property type="entry name" value="Endo/exonuclease/phosphatase"/>
</dbReference>
<evidence type="ECO:0000259" key="2">
    <source>
        <dbReference type="PROSITE" id="PS50878"/>
    </source>
</evidence>
<dbReference type="InterPro" id="IPR036397">
    <property type="entry name" value="RNaseH_sf"/>
</dbReference>
<keyword evidence="5" id="KW-1185">Reference proteome</keyword>